<reference evidence="2 3" key="1">
    <citation type="journal article" date="2016" name="Nat. Commun.">
        <title>Thousands of microbial genomes shed light on interconnected biogeochemical processes in an aquifer system.</title>
        <authorList>
            <person name="Anantharaman K."/>
            <person name="Brown C.T."/>
            <person name="Hug L.A."/>
            <person name="Sharon I."/>
            <person name="Castelle C.J."/>
            <person name="Probst A.J."/>
            <person name="Thomas B.C."/>
            <person name="Singh A."/>
            <person name="Wilkins M.J."/>
            <person name="Karaoz U."/>
            <person name="Brodie E.L."/>
            <person name="Williams K.H."/>
            <person name="Hubbard S.S."/>
            <person name="Banfield J.F."/>
        </authorList>
    </citation>
    <scope>NUCLEOTIDE SEQUENCE [LARGE SCALE GENOMIC DNA]</scope>
</reference>
<accession>A0A1F6FFV5</accession>
<dbReference type="PANTHER" id="PTHR34293:SF1">
    <property type="entry name" value="HTH-TYPE TRANSCRIPTIONAL REGULATOR TRMBL2"/>
    <property type="match status" value="1"/>
</dbReference>
<name>A0A1F6FFV5_9BACT</name>
<dbReference type="Gene3D" id="1.10.10.10">
    <property type="entry name" value="Winged helix-like DNA-binding domain superfamily/Winged helix DNA-binding domain"/>
    <property type="match status" value="1"/>
</dbReference>
<feature type="domain" description="Transcription regulator TrmB N-terminal" evidence="1">
    <location>
        <begin position="45"/>
        <end position="108"/>
    </location>
</feature>
<gene>
    <name evidence="2" type="ORF">A3G90_01505</name>
</gene>
<dbReference type="InterPro" id="IPR036388">
    <property type="entry name" value="WH-like_DNA-bd_sf"/>
</dbReference>
<protein>
    <recommendedName>
        <fullName evidence="1">Transcription regulator TrmB N-terminal domain-containing protein</fullName>
    </recommendedName>
</protein>
<dbReference type="SUPFAM" id="SSF46785">
    <property type="entry name" value="Winged helix' DNA-binding domain"/>
    <property type="match status" value="1"/>
</dbReference>
<evidence type="ECO:0000313" key="3">
    <source>
        <dbReference type="Proteomes" id="UP000177325"/>
    </source>
</evidence>
<dbReference type="InterPro" id="IPR051797">
    <property type="entry name" value="TrmB-like"/>
</dbReference>
<dbReference type="Proteomes" id="UP000177325">
    <property type="component" value="Unassembled WGS sequence"/>
</dbReference>
<dbReference type="Pfam" id="PF01978">
    <property type="entry name" value="TrmB"/>
    <property type="match status" value="1"/>
</dbReference>
<evidence type="ECO:0000259" key="1">
    <source>
        <dbReference type="Pfam" id="PF01978"/>
    </source>
</evidence>
<dbReference type="InterPro" id="IPR036390">
    <property type="entry name" value="WH_DNA-bd_sf"/>
</dbReference>
<organism evidence="2 3">
    <name type="scientific">Candidatus Kaiserbacteria bacterium RIFCSPLOWO2_12_FULL_45_26</name>
    <dbReference type="NCBI Taxonomy" id="1798525"/>
    <lineage>
        <taxon>Bacteria</taxon>
        <taxon>Candidatus Kaiseribacteriota</taxon>
    </lineage>
</organism>
<dbReference type="STRING" id="1798525.A3G90_01505"/>
<dbReference type="EMBL" id="MFMM01000001">
    <property type="protein sequence ID" value="OGG84744.1"/>
    <property type="molecule type" value="Genomic_DNA"/>
</dbReference>
<sequence>MVDSWWVERTKLSKREFVTGLDICYSVVESRQIIKNTMDTILNMLAALGLTPRTQAVYVDLLSHGPSAARTIALRLGIPRSSLYDHIKPLLDLALVSELETGTKAVFAVHDISDLDRLVAKQEQSLTLLRSQFTKAKATLAEAHTSHAEPRIKFVEGKAGVAALLLEMLWDTKSEIKTVWPYEAMLKVLTPEDLELFNRKRIRQNISLKTIWTGPKPGKQHLWRGGDFKVERRQAPAKYSASMAYNIYGDKVSFFSSVGEQYGFVVHSRDFAELMTAQFNALAEVSKAEK</sequence>
<comment type="caution">
    <text evidence="2">The sequence shown here is derived from an EMBL/GenBank/DDBJ whole genome shotgun (WGS) entry which is preliminary data.</text>
</comment>
<evidence type="ECO:0000313" key="2">
    <source>
        <dbReference type="EMBL" id="OGG84744.1"/>
    </source>
</evidence>
<dbReference type="PANTHER" id="PTHR34293">
    <property type="entry name" value="HTH-TYPE TRANSCRIPTIONAL REGULATOR TRMBL2"/>
    <property type="match status" value="1"/>
</dbReference>
<dbReference type="InterPro" id="IPR002831">
    <property type="entry name" value="Tscrpt_reg_TrmB_N"/>
</dbReference>
<dbReference type="AlphaFoldDB" id="A0A1F6FFV5"/>
<proteinExistence type="predicted"/>